<dbReference type="EMBL" id="JADWDJ010000003">
    <property type="protein sequence ID" value="KAG5283108.1"/>
    <property type="molecule type" value="Genomic_DNA"/>
</dbReference>
<keyword evidence="3" id="KW-1185">Reference proteome</keyword>
<reference evidence="2" key="1">
    <citation type="submission" date="2020-10" db="EMBL/GenBank/DDBJ databases">
        <title>Chromosome-scale genome assembly of the Allis shad, Alosa alosa.</title>
        <authorList>
            <person name="Margot Z."/>
            <person name="Christophe K."/>
            <person name="Cabau C."/>
            <person name="Louis A."/>
            <person name="Berthelot C."/>
            <person name="Parey E."/>
            <person name="Roest Crollius H."/>
            <person name="Montfort J."/>
            <person name="Robinson-Rechavi M."/>
            <person name="Bucao C."/>
            <person name="Bouchez O."/>
            <person name="Gislard M."/>
            <person name="Lluch J."/>
            <person name="Milhes M."/>
            <person name="Lampietro C."/>
            <person name="Lopez Roques C."/>
            <person name="Donnadieu C."/>
            <person name="Braasch I."/>
            <person name="Desvignes T."/>
            <person name="Postlethwait J."/>
            <person name="Bobe J."/>
            <person name="Guiguen Y."/>
        </authorList>
    </citation>
    <scope>NUCLEOTIDE SEQUENCE</scope>
    <source>
        <strain evidence="2">M-15738</strain>
        <tissue evidence="2">Blood</tissue>
    </source>
</reference>
<sequence length="278" mass="31670">MKCCFCSFASASQERLLRHHRLRHGRGAYWPCVYSDCVCTFKTPGALKSHLTRSHCRTAKIQEKFTFFCDLCEFREICTQQSFFTHLGRHLKKHETVCCPFLRCSFKTNNLKTFSSHKSRKHKHGDIRTCLRADLENEPIETDASDQPLGICSEEDAFPSSSGNSDVQEKEEKVDAETLEHRAAGFFLRMQTELHVSRRAVQKIVEGFNDILHLSKSHSQQGIKAVLAEHCIELDDGVLNKINDAVLETNPLLVSTEGKGALATDHRRNLFFLKRSSL</sequence>
<feature type="domain" description="C2H2-type" evidence="1">
    <location>
        <begin position="32"/>
        <end position="55"/>
    </location>
</feature>
<gene>
    <name evidence="2" type="ORF">AALO_G00038420</name>
</gene>
<proteinExistence type="predicted"/>
<accession>A0AAV6H7B7</accession>
<dbReference type="Proteomes" id="UP000823561">
    <property type="component" value="Chromosome 3"/>
</dbReference>
<dbReference type="AlphaFoldDB" id="A0AAV6H7B7"/>
<evidence type="ECO:0000313" key="2">
    <source>
        <dbReference type="EMBL" id="KAG5283108.1"/>
    </source>
</evidence>
<name>A0AAV6H7B7_9TELE</name>
<dbReference type="InterPro" id="IPR013087">
    <property type="entry name" value="Znf_C2H2_type"/>
</dbReference>
<comment type="caution">
    <text evidence="2">The sequence shown here is derived from an EMBL/GenBank/DDBJ whole genome shotgun (WGS) entry which is preliminary data.</text>
</comment>
<dbReference type="SMART" id="SM00355">
    <property type="entry name" value="ZnF_C2H2"/>
    <property type="match status" value="4"/>
</dbReference>
<evidence type="ECO:0000313" key="3">
    <source>
        <dbReference type="Proteomes" id="UP000823561"/>
    </source>
</evidence>
<dbReference type="PROSITE" id="PS00028">
    <property type="entry name" value="ZINC_FINGER_C2H2_1"/>
    <property type="match status" value="1"/>
</dbReference>
<protein>
    <recommendedName>
        <fullName evidence="1">C2H2-type domain-containing protein</fullName>
    </recommendedName>
</protein>
<organism evidence="2 3">
    <name type="scientific">Alosa alosa</name>
    <name type="common">allis shad</name>
    <dbReference type="NCBI Taxonomy" id="278164"/>
    <lineage>
        <taxon>Eukaryota</taxon>
        <taxon>Metazoa</taxon>
        <taxon>Chordata</taxon>
        <taxon>Craniata</taxon>
        <taxon>Vertebrata</taxon>
        <taxon>Euteleostomi</taxon>
        <taxon>Actinopterygii</taxon>
        <taxon>Neopterygii</taxon>
        <taxon>Teleostei</taxon>
        <taxon>Clupei</taxon>
        <taxon>Clupeiformes</taxon>
        <taxon>Clupeoidei</taxon>
        <taxon>Clupeidae</taxon>
        <taxon>Alosa</taxon>
    </lineage>
</organism>
<evidence type="ECO:0000259" key="1">
    <source>
        <dbReference type="PROSITE" id="PS00028"/>
    </source>
</evidence>